<evidence type="ECO:0000256" key="3">
    <source>
        <dbReference type="ARBA" id="ARBA00022741"/>
    </source>
</evidence>
<accession>A0ABU1WVW2</accession>
<keyword evidence="2" id="KW-0479">Metal-binding</keyword>
<dbReference type="Proteomes" id="UP001267638">
    <property type="component" value="Unassembled WGS sequence"/>
</dbReference>
<evidence type="ECO:0000256" key="5">
    <source>
        <dbReference type="ARBA" id="ARBA00022840"/>
    </source>
</evidence>
<dbReference type="EMBL" id="JAVDWV010000001">
    <property type="protein sequence ID" value="MDR7153438.1"/>
    <property type="molecule type" value="Genomic_DNA"/>
</dbReference>
<evidence type="ECO:0000256" key="4">
    <source>
        <dbReference type="ARBA" id="ARBA00022833"/>
    </source>
</evidence>
<dbReference type="EC" id="6.1.1.-" evidence="10"/>
<evidence type="ECO:0000256" key="8">
    <source>
        <dbReference type="SAM" id="MobiDB-lite"/>
    </source>
</evidence>
<keyword evidence="11" id="KW-1185">Reference proteome</keyword>
<dbReference type="PANTHER" id="PTHR43311">
    <property type="entry name" value="GLUTAMATE--TRNA LIGASE"/>
    <property type="match status" value="1"/>
</dbReference>
<dbReference type="InterPro" id="IPR014729">
    <property type="entry name" value="Rossmann-like_a/b/a_fold"/>
</dbReference>
<gene>
    <name evidence="10" type="ORF">J2W40_000232</name>
</gene>
<proteinExistence type="inferred from homology"/>
<protein>
    <submittedName>
        <fullName evidence="10">Glutamyl-Q tRNA(Asp) synthetase</fullName>
        <ecNumber evidence="10">6.1.1.-</ecNumber>
    </submittedName>
</protein>
<dbReference type="InterPro" id="IPR049940">
    <property type="entry name" value="GluQ/Sye"/>
</dbReference>
<name>A0ABU1WVW2_SPHXE</name>
<feature type="region of interest" description="Disordered" evidence="8">
    <location>
        <begin position="181"/>
        <end position="215"/>
    </location>
</feature>
<comment type="caution">
    <text evidence="10">The sequence shown here is derived from an EMBL/GenBank/DDBJ whole genome shotgun (WGS) entry which is preliminary data.</text>
</comment>
<feature type="domain" description="Glutamyl/glutaminyl-tRNA synthetase class Ib catalytic" evidence="9">
    <location>
        <begin position="208"/>
        <end position="323"/>
    </location>
</feature>
<dbReference type="SUPFAM" id="SSF52374">
    <property type="entry name" value="Nucleotidylyl transferase"/>
    <property type="match status" value="1"/>
</dbReference>
<organism evidence="10 11">
    <name type="scientific">Sphingobium xenophagum</name>
    <dbReference type="NCBI Taxonomy" id="121428"/>
    <lineage>
        <taxon>Bacteria</taxon>
        <taxon>Pseudomonadati</taxon>
        <taxon>Pseudomonadota</taxon>
        <taxon>Alphaproteobacteria</taxon>
        <taxon>Sphingomonadales</taxon>
        <taxon>Sphingomonadaceae</taxon>
        <taxon>Sphingobium</taxon>
    </lineage>
</organism>
<evidence type="ECO:0000256" key="6">
    <source>
        <dbReference type="ARBA" id="ARBA00023146"/>
    </source>
</evidence>
<dbReference type="Pfam" id="PF00749">
    <property type="entry name" value="tRNA-synt_1c"/>
    <property type="match status" value="2"/>
</dbReference>
<evidence type="ECO:0000313" key="11">
    <source>
        <dbReference type="Proteomes" id="UP001267638"/>
    </source>
</evidence>
<keyword evidence="7" id="KW-0648">Protein biosynthesis</keyword>
<keyword evidence="3 7" id="KW-0547">Nucleotide-binding</keyword>
<sequence length="334" mass="35897">MTDTNALPHMVTRFAPSPTGRLHVGHGWSALLAMDMARAAGGAFRLRIEDIDGTRSRAEHVAGVIEDLTWLGVAWDGEVVFQSQRLEAYEAALDRLREMGLLYPCFCTRSDIQASLTAPHGPEGPVYPGTCRGLGEGARARRIAAGDAHAWRIDMAAAVARVGAVRWRAVDFLSLPFMRRGDGVRRPQTPGQEDGPHPNPSNESRASFEPQGEGLCEADPLAHGDVVLARKDAPASYHLSCTLDDAAMGVSHVLRGDDLKGATDIHRLLQALLGLPFPTYCHHPLLVGPDGRRLAKRDGSIALADLRAQGVDPADLAAALRGRRFPVGIRLASA</sequence>
<keyword evidence="1 7" id="KW-0436">Ligase</keyword>
<dbReference type="Gene3D" id="3.40.50.620">
    <property type="entry name" value="HUPs"/>
    <property type="match status" value="2"/>
</dbReference>
<dbReference type="PROSITE" id="PS00178">
    <property type="entry name" value="AA_TRNA_LIGASE_I"/>
    <property type="match status" value="1"/>
</dbReference>
<feature type="domain" description="Glutamyl/glutaminyl-tRNA synthetase class Ib catalytic" evidence="9">
    <location>
        <begin position="10"/>
        <end position="153"/>
    </location>
</feature>
<keyword evidence="4" id="KW-0862">Zinc</keyword>
<reference evidence="10 11" key="1">
    <citation type="submission" date="2023-07" db="EMBL/GenBank/DDBJ databases">
        <title>Sorghum-associated microbial communities from plants grown in Nebraska, USA.</title>
        <authorList>
            <person name="Schachtman D."/>
        </authorList>
    </citation>
    <scope>NUCLEOTIDE SEQUENCE [LARGE SCALE GENOMIC DNA]</scope>
    <source>
        <strain evidence="10 11">4256</strain>
    </source>
</reference>
<evidence type="ECO:0000313" key="10">
    <source>
        <dbReference type="EMBL" id="MDR7153438.1"/>
    </source>
</evidence>
<dbReference type="PANTHER" id="PTHR43311:SF1">
    <property type="entry name" value="GLUTAMYL-Q TRNA(ASP) SYNTHETASE"/>
    <property type="match status" value="1"/>
</dbReference>
<evidence type="ECO:0000256" key="7">
    <source>
        <dbReference type="RuleBase" id="RU363037"/>
    </source>
</evidence>
<keyword evidence="5 7" id="KW-0067">ATP-binding</keyword>
<keyword evidence="6 7" id="KW-0030">Aminoacyl-tRNA synthetase</keyword>
<dbReference type="PRINTS" id="PR00987">
    <property type="entry name" value="TRNASYNTHGLU"/>
</dbReference>
<dbReference type="InterPro" id="IPR020058">
    <property type="entry name" value="Glu/Gln-tRNA-synth_Ib_cat-dom"/>
</dbReference>
<dbReference type="RefSeq" id="WP_310221290.1">
    <property type="nucleotide sequence ID" value="NZ_JAVDWV010000001.1"/>
</dbReference>
<evidence type="ECO:0000256" key="1">
    <source>
        <dbReference type="ARBA" id="ARBA00022598"/>
    </source>
</evidence>
<evidence type="ECO:0000259" key="9">
    <source>
        <dbReference type="Pfam" id="PF00749"/>
    </source>
</evidence>
<dbReference type="GO" id="GO:0016874">
    <property type="term" value="F:ligase activity"/>
    <property type="evidence" value="ECO:0007669"/>
    <property type="project" value="UniProtKB-KW"/>
</dbReference>
<comment type="similarity">
    <text evidence="7">Belongs to the class-I aminoacyl-tRNA synthetase family.</text>
</comment>
<evidence type="ECO:0000256" key="2">
    <source>
        <dbReference type="ARBA" id="ARBA00022723"/>
    </source>
</evidence>
<dbReference type="InterPro" id="IPR001412">
    <property type="entry name" value="aa-tRNA-synth_I_CS"/>
</dbReference>
<dbReference type="InterPro" id="IPR000924">
    <property type="entry name" value="Glu/Gln-tRNA-synth"/>
</dbReference>